<accession>A0AAF0DZU1</accession>
<evidence type="ECO:0000313" key="4">
    <source>
        <dbReference type="Proteomes" id="UP001214603"/>
    </source>
</evidence>
<protein>
    <recommendedName>
        <fullName evidence="2">Glutaredoxin domain-containing protein</fullName>
    </recommendedName>
</protein>
<gene>
    <name evidence="3" type="ORF">MOBT1_001092</name>
</gene>
<dbReference type="Proteomes" id="UP001214603">
    <property type="component" value="Chromosome 2"/>
</dbReference>
<dbReference type="InterPro" id="IPR014025">
    <property type="entry name" value="Glutaredoxin_subgr"/>
</dbReference>
<evidence type="ECO:0000313" key="3">
    <source>
        <dbReference type="EMBL" id="WFD02410.1"/>
    </source>
</evidence>
<reference evidence="3" key="1">
    <citation type="submission" date="2023-03" db="EMBL/GenBank/DDBJ databases">
        <title>Mating type loci evolution in Malassezia.</title>
        <authorList>
            <person name="Coelho M.A."/>
        </authorList>
    </citation>
    <scope>NUCLEOTIDE SEQUENCE</scope>
    <source>
        <strain evidence="3">CBS 7876</strain>
    </source>
</reference>
<dbReference type="PANTHER" id="PTHR45694">
    <property type="entry name" value="GLUTAREDOXIN 2"/>
    <property type="match status" value="1"/>
</dbReference>
<dbReference type="AlphaFoldDB" id="A0AAF0DZU1"/>
<dbReference type="GO" id="GO:0005737">
    <property type="term" value="C:cytoplasm"/>
    <property type="evidence" value="ECO:0007669"/>
    <property type="project" value="TreeGrafter"/>
</dbReference>
<evidence type="ECO:0000256" key="1">
    <source>
        <dbReference type="SAM" id="Phobius"/>
    </source>
</evidence>
<keyword evidence="1" id="KW-0472">Membrane</keyword>
<sequence>MSETRLDLGAAARPSEPRKHAYVPLQWFRRRKILLGIVFLVVTALFWLHATDRVPLHPWASRAVDPDVARLLREVPGAVPGVPAPPHDSLKDAGHAGKPYPSREDLTLLFLSHLREPSFAFHASPWPAWAPWLTDPAQVPRDVHVQFLTELKRTSGVDAVRLVRRVLTQYLEHPALWAEYHRRATPLTVFSKSYCPFSKKAKALLDSYHARYDKYEVDLHPESAFFAQFLYDLTGHRTFPKVLVGPNLLGGNDRLEELDHEKLLHGILAGADVL</sequence>
<dbReference type="GO" id="GO:0015038">
    <property type="term" value="F:glutathione disulfide oxidoreductase activity"/>
    <property type="evidence" value="ECO:0007669"/>
    <property type="project" value="TreeGrafter"/>
</dbReference>
<evidence type="ECO:0000259" key="2">
    <source>
        <dbReference type="Pfam" id="PF00462"/>
    </source>
</evidence>
<keyword evidence="4" id="KW-1185">Reference proteome</keyword>
<dbReference type="PANTHER" id="PTHR45694:SF18">
    <property type="entry name" value="GLUTAREDOXIN-1-RELATED"/>
    <property type="match status" value="1"/>
</dbReference>
<feature type="domain" description="Glutaredoxin" evidence="2">
    <location>
        <begin position="188"/>
        <end position="245"/>
    </location>
</feature>
<dbReference type="Gene3D" id="3.40.30.10">
    <property type="entry name" value="Glutaredoxin"/>
    <property type="match status" value="1"/>
</dbReference>
<dbReference type="PROSITE" id="PS51354">
    <property type="entry name" value="GLUTAREDOXIN_2"/>
    <property type="match status" value="1"/>
</dbReference>
<keyword evidence="1" id="KW-0812">Transmembrane</keyword>
<dbReference type="GO" id="GO:0034599">
    <property type="term" value="P:cellular response to oxidative stress"/>
    <property type="evidence" value="ECO:0007669"/>
    <property type="project" value="TreeGrafter"/>
</dbReference>
<dbReference type="PRINTS" id="PR00160">
    <property type="entry name" value="GLUTAREDOXIN"/>
</dbReference>
<proteinExistence type="predicted"/>
<keyword evidence="1" id="KW-1133">Transmembrane helix</keyword>
<name>A0AAF0DZU1_9BASI</name>
<dbReference type="InterPro" id="IPR036249">
    <property type="entry name" value="Thioredoxin-like_sf"/>
</dbReference>
<feature type="transmembrane region" description="Helical" evidence="1">
    <location>
        <begin position="33"/>
        <end position="50"/>
    </location>
</feature>
<organism evidence="3 4">
    <name type="scientific">Malassezia obtusa</name>
    <dbReference type="NCBI Taxonomy" id="76774"/>
    <lineage>
        <taxon>Eukaryota</taxon>
        <taxon>Fungi</taxon>
        <taxon>Dikarya</taxon>
        <taxon>Basidiomycota</taxon>
        <taxon>Ustilaginomycotina</taxon>
        <taxon>Malasseziomycetes</taxon>
        <taxon>Malasseziales</taxon>
        <taxon>Malasseziaceae</taxon>
        <taxon>Malassezia</taxon>
    </lineage>
</organism>
<dbReference type="SUPFAM" id="SSF52833">
    <property type="entry name" value="Thioredoxin-like"/>
    <property type="match status" value="1"/>
</dbReference>
<dbReference type="GO" id="GO:0005634">
    <property type="term" value="C:nucleus"/>
    <property type="evidence" value="ECO:0007669"/>
    <property type="project" value="TreeGrafter"/>
</dbReference>
<dbReference type="Pfam" id="PF00462">
    <property type="entry name" value="Glutaredoxin"/>
    <property type="match status" value="1"/>
</dbReference>
<dbReference type="InterPro" id="IPR002109">
    <property type="entry name" value="Glutaredoxin"/>
</dbReference>
<dbReference type="EMBL" id="CP119935">
    <property type="protein sequence ID" value="WFD02410.1"/>
    <property type="molecule type" value="Genomic_DNA"/>
</dbReference>